<organism evidence="3 4">
    <name type="scientific">Diceros bicornis minor</name>
    <name type="common">South-central black rhinoceros</name>
    <dbReference type="NCBI Taxonomy" id="77932"/>
    <lineage>
        <taxon>Eukaryota</taxon>
        <taxon>Metazoa</taxon>
        <taxon>Chordata</taxon>
        <taxon>Craniata</taxon>
        <taxon>Vertebrata</taxon>
        <taxon>Euteleostomi</taxon>
        <taxon>Mammalia</taxon>
        <taxon>Eutheria</taxon>
        <taxon>Laurasiatheria</taxon>
        <taxon>Perissodactyla</taxon>
        <taxon>Rhinocerotidae</taxon>
        <taxon>Diceros</taxon>
    </lineage>
</organism>
<dbReference type="Gene3D" id="3.30.160.60">
    <property type="entry name" value="Classic Zinc Finger"/>
    <property type="match status" value="1"/>
</dbReference>
<dbReference type="GO" id="GO:0008270">
    <property type="term" value="F:zinc ion binding"/>
    <property type="evidence" value="ECO:0007669"/>
    <property type="project" value="UniProtKB-KW"/>
</dbReference>
<evidence type="ECO:0000313" key="3">
    <source>
        <dbReference type="EMBL" id="KAF5929492.1"/>
    </source>
</evidence>
<keyword evidence="1" id="KW-0863">Zinc-finger</keyword>
<evidence type="ECO:0000256" key="1">
    <source>
        <dbReference type="PROSITE-ProRule" id="PRU00042"/>
    </source>
</evidence>
<comment type="caution">
    <text evidence="3">The sequence shown here is derived from an EMBL/GenBank/DDBJ whole genome shotgun (WGS) entry which is preliminary data.</text>
</comment>
<dbReference type="PROSITE" id="PS00028">
    <property type="entry name" value="ZINC_FINGER_C2H2_1"/>
    <property type="match status" value="1"/>
</dbReference>
<sequence>MAAMWAKVNELWITFRRSNLLVMVVKLLGYQEEGEVRDSGLDLLSVYLGDGIGLHKESPVLLSSSIFNLNQLPGPADNPMDWFLGCWHGAADEEVPAKQSISVEGVSQVRTPKAGVSPQKAHSCEICDPDLRDILHLSEHQETHCGQKLYRIGACEKQLCFSAKPQPQKQHTGETCFRSNVGRASFVKDCKFCVSGKPFSCEEVVRDIVASLRFLQHQATHTREKSNRRTECGAAFYGGNTEYNFGECTKAFDCKHILVQPQRCCELAETSQCPWSLQLPGGGDISGKWMFNLVVFKSLVMRNPMSRRIKQMKCEPELCSGLMLEKTQHGQEVLPNFPTSKGLPRHMDFAARHKRGLVHVPSERLLFSVLLVLVVVWTKPELLSTCLTGV</sequence>
<keyword evidence="1" id="KW-0479">Metal-binding</keyword>
<dbReference type="InterPro" id="IPR013087">
    <property type="entry name" value="Znf_C2H2_type"/>
</dbReference>
<dbReference type="PROSITE" id="PS50157">
    <property type="entry name" value="ZINC_FINGER_C2H2_2"/>
    <property type="match status" value="1"/>
</dbReference>
<dbReference type="Proteomes" id="UP000551758">
    <property type="component" value="Unassembled WGS sequence"/>
</dbReference>
<gene>
    <name evidence="3" type="ORF">HPG69_007245</name>
</gene>
<feature type="domain" description="C2H2-type" evidence="2">
    <location>
        <begin position="122"/>
        <end position="149"/>
    </location>
</feature>
<keyword evidence="1" id="KW-0862">Zinc</keyword>
<dbReference type="SUPFAM" id="SSF57667">
    <property type="entry name" value="beta-beta-alpha zinc fingers"/>
    <property type="match status" value="1"/>
</dbReference>
<name>A0A7J7FN50_DICBM</name>
<evidence type="ECO:0000259" key="2">
    <source>
        <dbReference type="PROSITE" id="PS50157"/>
    </source>
</evidence>
<keyword evidence="4" id="KW-1185">Reference proteome</keyword>
<protein>
    <recommendedName>
        <fullName evidence="2">C2H2-type domain-containing protein</fullName>
    </recommendedName>
</protein>
<reference evidence="3 4" key="1">
    <citation type="journal article" date="2020" name="Mol. Biol. Evol.">
        <title>Interspecific Gene Flow and the Evolution of Specialization in Black and White Rhinoceros.</title>
        <authorList>
            <person name="Moodley Y."/>
            <person name="Westbury M.V."/>
            <person name="Russo I.M."/>
            <person name="Gopalakrishnan S."/>
            <person name="Rakotoarivelo A."/>
            <person name="Olsen R.A."/>
            <person name="Prost S."/>
            <person name="Tunstall T."/>
            <person name="Ryder O.A."/>
            <person name="Dalen L."/>
            <person name="Bruford M.W."/>
        </authorList>
    </citation>
    <scope>NUCLEOTIDE SEQUENCE [LARGE SCALE GENOMIC DNA]</scope>
    <source>
        <strain evidence="3">SBR-YM</strain>
        <tissue evidence="3">Skin</tissue>
    </source>
</reference>
<dbReference type="InterPro" id="IPR036236">
    <property type="entry name" value="Znf_C2H2_sf"/>
</dbReference>
<dbReference type="EMBL" id="JACDTQ010000092">
    <property type="protein sequence ID" value="KAF5929492.1"/>
    <property type="molecule type" value="Genomic_DNA"/>
</dbReference>
<dbReference type="AlphaFoldDB" id="A0A7J7FN50"/>
<evidence type="ECO:0000313" key="4">
    <source>
        <dbReference type="Proteomes" id="UP000551758"/>
    </source>
</evidence>
<proteinExistence type="predicted"/>
<accession>A0A7J7FN50</accession>